<dbReference type="InterPro" id="IPR002938">
    <property type="entry name" value="FAD-bd"/>
</dbReference>
<sequence length="451" mass="51923">MNQPDFDIGIIGGGPAGSSIAAYLTQAGISCVVFEREVFPRPHVGESLVPAANRVLQELGLLEQMEEAKFPHKYGAAWTSATGKIYSMDLEDTEPDCRVDIRFDEREMSGDRNYTYHVDRGKFDQILLQHAQTLGATVYEGVRVNRVDFPEGDYPRIIVSKDKQNIETCVRLVVDASGRRTLLGTQLKLKIKDPVFNQCAIHTWFEGYDRETSDKQDYIFIHFLPITNTWVWQIPITETITSFGVVTQKEHFVKKKQEREQFFWDCLSTQPEVFEKLKQAKQVRPWKEEGDYSYAMQQFCGDGWILIGDAARFVDPIFSSGVSVALNSARLASQEIIKAFEQSTLKNEVFRREHLQNYEIMLRRGTNNWYKFISLYYRLNILFTMFVDDPRYRLDLVKLLSGDVYDEEEPPVLEEMRKLVNLVEKNPNHVWHKLLGDLTANAFTASPVSVA</sequence>
<dbReference type="PANTHER" id="PTHR43747">
    <property type="entry name" value="FAD-BINDING PROTEIN"/>
    <property type="match status" value="1"/>
</dbReference>
<reference evidence="3" key="1">
    <citation type="submission" date="2020-10" db="EMBL/GenBank/DDBJ databases">
        <authorList>
            <person name="Castelo-Branco R."/>
            <person name="Eusebio N."/>
            <person name="Adriana R."/>
            <person name="Vieira A."/>
            <person name="Brugerolle De Fraissinette N."/>
            <person name="Rezende De Castro R."/>
            <person name="Schneider M.P."/>
            <person name="Vasconcelos V."/>
            <person name="Leao P.N."/>
        </authorList>
    </citation>
    <scope>NUCLEOTIDE SEQUENCE</scope>
    <source>
        <strain evidence="3">LEGE 11467</strain>
    </source>
</reference>
<dbReference type="RefSeq" id="WP_264319742.1">
    <property type="nucleotide sequence ID" value="NZ_JADEXN010000012.1"/>
</dbReference>
<dbReference type="Proteomes" id="UP000621799">
    <property type="component" value="Unassembled WGS sequence"/>
</dbReference>
<keyword evidence="4" id="KW-1185">Reference proteome</keyword>
<dbReference type="PANTHER" id="PTHR43747:SF1">
    <property type="entry name" value="SLR1998 PROTEIN"/>
    <property type="match status" value="1"/>
</dbReference>
<evidence type="ECO:0000256" key="1">
    <source>
        <dbReference type="ARBA" id="ARBA00038396"/>
    </source>
</evidence>
<dbReference type="PRINTS" id="PR00420">
    <property type="entry name" value="RNGMNOXGNASE"/>
</dbReference>
<gene>
    <name evidence="3" type="ORF">IQ235_01560</name>
</gene>
<accession>A0A928VWE4</accession>
<dbReference type="GO" id="GO:0071949">
    <property type="term" value="F:FAD binding"/>
    <property type="evidence" value="ECO:0007669"/>
    <property type="project" value="InterPro"/>
</dbReference>
<protein>
    <submittedName>
        <fullName evidence="3">NAD(P)/FAD-dependent oxidoreductase</fullName>
    </submittedName>
</protein>
<dbReference type="Pfam" id="PF01494">
    <property type="entry name" value="FAD_binding_3"/>
    <property type="match status" value="1"/>
</dbReference>
<evidence type="ECO:0000259" key="2">
    <source>
        <dbReference type="Pfam" id="PF01494"/>
    </source>
</evidence>
<dbReference type="AlphaFoldDB" id="A0A928VWE4"/>
<dbReference type="InterPro" id="IPR050816">
    <property type="entry name" value="Flavin-dep_Halogenase_NPB"/>
</dbReference>
<dbReference type="SUPFAM" id="SSF51905">
    <property type="entry name" value="FAD/NAD(P)-binding domain"/>
    <property type="match status" value="1"/>
</dbReference>
<dbReference type="Gene3D" id="3.50.50.60">
    <property type="entry name" value="FAD/NAD(P)-binding domain"/>
    <property type="match status" value="1"/>
</dbReference>
<proteinExistence type="inferred from homology"/>
<comment type="similarity">
    <text evidence="1">Belongs to the flavin-dependent halogenase family. Bacterial tryptophan halogenase subfamily.</text>
</comment>
<comment type="caution">
    <text evidence="3">The sequence shown here is derived from an EMBL/GenBank/DDBJ whole genome shotgun (WGS) entry which is preliminary data.</text>
</comment>
<evidence type="ECO:0000313" key="3">
    <source>
        <dbReference type="EMBL" id="MBE9039481.1"/>
    </source>
</evidence>
<dbReference type="EMBL" id="JADEXN010000012">
    <property type="protein sequence ID" value="MBE9039481.1"/>
    <property type="molecule type" value="Genomic_DNA"/>
</dbReference>
<dbReference type="InterPro" id="IPR036188">
    <property type="entry name" value="FAD/NAD-bd_sf"/>
</dbReference>
<name>A0A928VWE4_9CYAN</name>
<feature type="domain" description="FAD-binding" evidence="2">
    <location>
        <begin position="6"/>
        <end position="337"/>
    </location>
</feature>
<evidence type="ECO:0000313" key="4">
    <source>
        <dbReference type="Proteomes" id="UP000621799"/>
    </source>
</evidence>
<organism evidence="3 4">
    <name type="scientific">Zarconia navalis LEGE 11467</name>
    <dbReference type="NCBI Taxonomy" id="1828826"/>
    <lineage>
        <taxon>Bacteria</taxon>
        <taxon>Bacillati</taxon>
        <taxon>Cyanobacteriota</taxon>
        <taxon>Cyanophyceae</taxon>
        <taxon>Oscillatoriophycideae</taxon>
        <taxon>Oscillatoriales</taxon>
        <taxon>Oscillatoriales incertae sedis</taxon>
        <taxon>Zarconia</taxon>
        <taxon>Zarconia navalis</taxon>
    </lineage>
</organism>